<dbReference type="AlphaFoldDB" id="A0A3L9MJC1"/>
<dbReference type="Proteomes" id="UP000275348">
    <property type="component" value="Unassembled WGS sequence"/>
</dbReference>
<evidence type="ECO:0000313" key="2">
    <source>
        <dbReference type="Proteomes" id="UP000275348"/>
    </source>
</evidence>
<sequence>MKLYAFFIFINSLVYGQDLSLLRNNLSKAPDNKKICKTMIDSITTTKDPVYLAYLGAYQTILANHVINPISKLSTFNKGKKNIENAFLLDQNNIEIRLIRYSIQNNAPKFLGYSSELIRDKNFIERNYQDVKSIELKELINSVL</sequence>
<proteinExistence type="predicted"/>
<name>A0A3L9MJC1_9FLAO</name>
<reference evidence="1 2" key="1">
    <citation type="submission" date="2018-10" db="EMBL/GenBank/DDBJ databases">
        <authorList>
            <person name="Chen X."/>
        </authorList>
    </citation>
    <scope>NUCLEOTIDE SEQUENCE [LARGE SCALE GENOMIC DNA]</scope>
    <source>
        <strain evidence="1 2">YIM 102668</strain>
    </source>
</reference>
<protein>
    <submittedName>
        <fullName evidence="1">Uncharacterized protein</fullName>
    </submittedName>
</protein>
<dbReference type="EMBL" id="RDOJ01000006">
    <property type="protein sequence ID" value="RLZ10759.1"/>
    <property type="molecule type" value="Genomic_DNA"/>
</dbReference>
<organism evidence="1 2">
    <name type="scientific">Faecalibacter macacae</name>
    <dbReference type="NCBI Taxonomy" id="1859289"/>
    <lineage>
        <taxon>Bacteria</taxon>
        <taxon>Pseudomonadati</taxon>
        <taxon>Bacteroidota</taxon>
        <taxon>Flavobacteriia</taxon>
        <taxon>Flavobacteriales</taxon>
        <taxon>Weeksellaceae</taxon>
        <taxon>Faecalibacter</taxon>
    </lineage>
</organism>
<keyword evidence="2" id="KW-1185">Reference proteome</keyword>
<evidence type="ECO:0000313" key="1">
    <source>
        <dbReference type="EMBL" id="RLZ10759.1"/>
    </source>
</evidence>
<comment type="caution">
    <text evidence="1">The sequence shown here is derived from an EMBL/GenBank/DDBJ whole genome shotgun (WGS) entry which is preliminary data.</text>
</comment>
<dbReference type="RefSeq" id="WP_121934344.1">
    <property type="nucleotide sequence ID" value="NZ_RDOJ01000006.1"/>
</dbReference>
<accession>A0A3L9MJC1</accession>
<dbReference type="OrthoDB" id="663842at2"/>
<gene>
    <name evidence="1" type="ORF">EAH69_06335</name>
</gene>